<evidence type="ECO:0000313" key="2">
    <source>
        <dbReference type="EMBL" id="OXA49356.1"/>
    </source>
</evidence>
<keyword evidence="1" id="KW-0812">Transmembrane</keyword>
<dbReference type="Proteomes" id="UP000198287">
    <property type="component" value="Unassembled WGS sequence"/>
</dbReference>
<accession>A0A226DYS1</accession>
<keyword evidence="3" id="KW-1185">Reference proteome</keyword>
<proteinExistence type="predicted"/>
<organism evidence="2 3">
    <name type="scientific">Folsomia candida</name>
    <name type="common">Springtail</name>
    <dbReference type="NCBI Taxonomy" id="158441"/>
    <lineage>
        <taxon>Eukaryota</taxon>
        <taxon>Metazoa</taxon>
        <taxon>Ecdysozoa</taxon>
        <taxon>Arthropoda</taxon>
        <taxon>Hexapoda</taxon>
        <taxon>Collembola</taxon>
        <taxon>Entomobryomorpha</taxon>
        <taxon>Isotomoidea</taxon>
        <taxon>Isotomidae</taxon>
        <taxon>Proisotominae</taxon>
        <taxon>Folsomia</taxon>
    </lineage>
</organism>
<name>A0A226DYS1_FOLCA</name>
<protein>
    <submittedName>
        <fullName evidence="2">Uncharacterized protein</fullName>
    </submittedName>
</protein>
<feature type="transmembrane region" description="Helical" evidence="1">
    <location>
        <begin position="208"/>
        <end position="229"/>
    </location>
</feature>
<dbReference type="EMBL" id="LNIX01000010">
    <property type="protein sequence ID" value="OXA49356.1"/>
    <property type="molecule type" value="Genomic_DNA"/>
</dbReference>
<feature type="transmembrane region" description="Helical" evidence="1">
    <location>
        <begin position="163"/>
        <end position="183"/>
    </location>
</feature>
<gene>
    <name evidence="2" type="ORF">Fcan01_15387</name>
</gene>
<evidence type="ECO:0000313" key="3">
    <source>
        <dbReference type="Proteomes" id="UP000198287"/>
    </source>
</evidence>
<evidence type="ECO:0000256" key="1">
    <source>
        <dbReference type="SAM" id="Phobius"/>
    </source>
</evidence>
<comment type="caution">
    <text evidence="2">The sequence shown here is derived from an EMBL/GenBank/DDBJ whole genome shotgun (WGS) entry which is preliminary data.</text>
</comment>
<keyword evidence="1" id="KW-1133">Transmembrane helix</keyword>
<sequence>MEKVHAASLRVTGQSLGWMRDRKTNVRVLRSLLPTADSGTTLVGLVLPYCTPNVLDCLYVGDPINIFKRVMSEMYGRWFMTVKRFSSAAALKTSELTSNKLLVLEDPSHQLNRTVSNADLSLFIALVFGGLLWKKQILGVLAAFCPRPLFAIISSYRPNLYRALCWAVFIGVAGIGTPCLPHLDLEGTPKRSPAGNHRVSGDAWSHPWNLAIIHHGGWGWTIIIVLLHWDADLTMPGM</sequence>
<dbReference type="AlphaFoldDB" id="A0A226DYS1"/>
<reference evidence="2 3" key="1">
    <citation type="submission" date="2015-12" db="EMBL/GenBank/DDBJ databases">
        <title>The genome of Folsomia candida.</title>
        <authorList>
            <person name="Faddeeva A."/>
            <person name="Derks M.F."/>
            <person name="Anvar Y."/>
            <person name="Smit S."/>
            <person name="Van Straalen N."/>
            <person name="Roelofs D."/>
        </authorList>
    </citation>
    <scope>NUCLEOTIDE SEQUENCE [LARGE SCALE GENOMIC DNA]</scope>
    <source>
        <strain evidence="2 3">VU population</strain>
        <tissue evidence="2">Whole body</tissue>
    </source>
</reference>
<keyword evidence="1" id="KW-0472">Membrane</keyword>